<dbReference type="InterPro" id="IPR051552">
    <property type="entry name" value="HptR"/>
</dbReference>
<dbReference type="GO" id="GO:0000160">
    <property type="term" value="P:phosphorelay signal transduction system"/>
    <property type="evidence" value="ECO:0007669"/>
    <property type="project" value="UniProtKB-KW"/>
</dbReference>
<dbReference type="PROSITE" id="PS00041">
    <property type="entry name" value="HTH_ARAC_FAMILY_1"/>
    <property type="match status" value="1"/>
</dbReference>
<dbReference type="Gene3D" id="1.10.10.60">
    <property type="entry name" value="Homeodomain-like"/>
    <property type="match status" value="2"/>
</dbReference>
<organism evidence="12 13">
    <name type="scientific">Paenibacillus illinoisensis</name>
    <dbReference type="NCBI Taxonomy" id="59845"/>
    <lineage>
        <taxon>Bacteria</taxon>
        <taxon>Bacillati</taxon>
        <taxon>Bacillota</taxon>
        <taxon>Bacilli</taxon>
        <taxon>Bacillales</taxon>
        <taxon>Paenibacillaceae</taxon>
        <taxon>Paenibacillus</taxon>
    </lineage>
</organism>
<keyword evidence="3 8" id="KW-0597">Phosphoprotein</keyword>
<evidence type="ECO:0000256" key="4">
    <source>
        <dbReference type="ARBA" id="ARBA00023012"/>
    </source>
</evidence>
<dbReference type="PROSITE" id="PS50110">
    <property type="entry name" value="RESPONSE_REGULATORY"/>
    <property type="match status" value="1"/>
</dbReference>
<keyword evidence="4" id="KW-0902">Two-component regulatory system</keyword>
<name>A0A2W0C0B5_9BACL</name>
<evidence type="ECO:0000259" key="9">
    <source>
        <dbReference type="PROSITE" id="PS01124"/>
    </source>
</evidence>
<protein>
    <submittedName>
        <fullName evidence="12">AraC family transcriptional regulator</fullName>
    </submittedName>
</protein>
<feature type="domain" description="GGDEF" evidence="11">
    <location>
        <begin position="180"/>
        <end position="312"/>
    </location>
</feature>
<dbReference type="GO" id="GO:0005737">
    <property type="term" value="C:cytoplasm"/>
    <property type="evidence" value="ECO:0007669"/>
    <property type="project" value="UniProtKB-SubCell"/>
</dbReference>
<reference evidence="12 13" key="1">
    <citation type="submission" date="2018-01" db="EMBL/GenBank/DDBJ databases">
        <title>Genome sequence of the PGP bacterium Paenibacillus illinoisensis E3.</title>
        <authorList>
            <person name="Rolli E."/>
            <person name="Marasco R."/>
            <person name="Bessem C."/>
            <person name="Michoud G."/>
            <person name="Gaiarsa S."/>
            <person name="Borin S."/>
            <person name="Daffonchio D."/>
        </authorList>
    </citation>
    <scope>NUCLEOTIDE SEQUENCE [LARGE SCALE GENOMIC DNA]</scope>
    <source>
        <strain evidence="12 13">E3</strain>
    </source>
</reference>
<dbReference type="AlphaFoldDB" id="A0A2W0C0B5"/>
<dbReference type="Pfam" id="PF17853">
    <property type="entry name" value="GGDEF_2"/>
    <property type="match status" value="1"/>
</dbReference>
<dbReference type="PANTHER" id="PTHR42713:SF3">
    <property type="entry name" value="TRANSCRIPTIONAL REGULATORY PROTEIN HPTR"/>
    <property type="match status" value="1"/>
</dbReference>
<comment type="caution">
    <text evidence="12">The sequence shown here is derived from an EMBL/GenBank/DDBJ whole genome shotgun (WGS) entry which is preliminary data.</text>
</comment>
<dbReference type="SUPFAM" id="SSF52172">
    <property type="entry name" value="CheY-like"/>
    <property type="match status" value="1"/>
</dbReference>
<dbReference type="GO" id="GO:0043565">
    <property type="term" value="F:sequence-specific DNA binding"/>
    <property type="evidence" value="ECO:0007669"/>
    <property type="project" value="InterPro"/>
</dbReference>
<dbReference type="CDD" id="cd17536">
    <property type="entry name" value="REC_YesN-like"/>
    <property type="match status" value="1"/>
</dbReference>
<evidence type="ECO:0000259" key="11">
    <source>
        <dbReference type="PROSITE" id="PS50887"/>
    </source>
</evidence>
<dbReference type="Gene3D" id="3.40.50.2300">
    <property type="match status" value="1"/>
</dbReference>
<evidence type="ECO:0000313" key="12">
    <source>
        <dbReference type="EMBL" id="PYY25176.1"/>
    </source>
</evidence>
<dbReference type="PANTHER" id="PTHR42713">
    <property type="entry name" value="HISTIDINE KINASE-RELATED"/>
    <property type="match status" value="1"/>
</dbReference>
<evidence type="ECO:0000313" key="13">
    <source>
        <dbReference type="Proteomes" id="UP000247459"/>
    </source>
</evidence>
<dbReference type="SMART" id="SM00342">
    <property type="entry name" value="HTH_ARAC"/>
    <property type="match status" value="1"/>
</dbReference>
<dbReference type="InterPro" id="IPR000160">
    <property type="entry name" value="GGDEF_dom"/>
</dbReference>
<evidence type="ECO:0000259" key="10">
    <source>
        <dbReference type="PROSITE" id="PS50110"/>
    </source>
</evidence>
<proteinExistence type="predicted"/>
<feature type="modified residue" description="4-aspartylphosphate" evidence="8">
    <location>
        <position position="55"/>
    </location>
</feature>
<feature type="domain" description="HTH araC/xylS-type" evidence="9">
    <location>
        <begin position="437"/>
        <end position="535"/>
    </location>
</feature>
<keyword evidence="6" id="KW-0238">DNA-binding</keyword>
<evidence type="ECO:0000256" key="3">
    <source>
        <dbReference type="ARBA" id="ARBA00022553"/>
    </source>
</evidence>
<dbReference type="OrthoDB" id="9794370at2"/>
<dbReference type="GO" id="GO:0003700">
    <property type="term" value="F:DNA-binding transcription factor activity"/>
    <property type="evidence" value="ECO:0007669"/>
    <property type="project" value="InterPro"/>
</dbReference>
<evidence type="ECO:0000256" key="1">
    <source>
        <dbReference type="ARBA" id="ARBA00004496"/>
    </source>
</evidence>
<dbReference type="InterPro" id="IPR009057">
    <property type="entry name" value="Homeodomain-like_sf"/>
</dbReference>
<dbReference type="Proteomes" id="UP000247459">
    <property type="component" value="Unassembled WGS sequence"/>
</dbReference>
<dbReference type="InterPro" id="IPR041522">
    <property type="entry name" value="CdaR_GGDEF"/>
</dbReference>
<dbReference type="SMART" id="SM00448">
    <property type="entry name" value="REC"/>
    <property type="match status" value="1"/>
</dbReference>
<accession>A0A2W0C0B5</accession>
<feature type="domain" description="Response regulatory" evidence="10">
    <location>
        <begin position="3"/>
        <end position="120"/>
    </location>
</feature>
<dbReference type="InterPro" id="IPR001789">
    <property type="entry name" value="Sig_transdc_resp-reg_receiver"/>
</dbReference>
<dbReference type="SUPFAM" id="SSF46689">
    <property type="entry name" value="Homeodomain-like"/>
    <property type="match status" value="2"/>
</dbReference>
<comment type="subcellular location">
    <subcellularLocation>
        <location evidence="1">Cytoplasm</location>
    </subcellularLocation>
</comment>
<dbReference type="PROSITE" id="PS01124">
    <property type="entry name" value="HTH_ARAC_FAMILY_2"/>
    <property type="match status" value="1"/>
</dbReference>
<keyword evidence="2" id="KW-0963">Cytoplasm</keyword>
<evidence type="ECO:0000256" key="5">
    <source>
        <dbReference type="ARBA" id="ARBA00023015"/>
    </source>
</evidence>
<dbReference type="PRINTS" id="PR00032">
    <property type="entry name" value="HTHARAC"/>
</dbReference>
<dbReference type="InterPro" id="IPR011006">
    <property type="entry name" value="CheY-like_superfamily"/>
</dbReference>
<evidence type="ECO:0000256" key="8">
    <source>
        <dbReference type="PROSITE-ProRule" id="PRU00169"/>
    </source>
</evidence>
<dbReference type="InterPro" id="IPR018062">
    <property type="entry name" value="HTH_AraC-typ_CS"/>
</dbReference>
<keyword evidence="7" id="KW-0804">Transcription</keyword>
<dbReference type="RefSeq" id="WP_095357602.1">
    <property type="nucleotide sequence ID" value="NZ_PRLG01000039.1"/>
</dbReference>
<keyword evidence="5" id="KW-0805">Transcription regulation</keyword>
<evidence type="ECO:0000256" key="7">
    <source>
        <dbReference type="ARBA" id="ARBA00023163"/>
    </source>
</evidence>
<evidence type="ECO:0000256" key="2">
    <source>
        <dbReference type="ARBA" id="ARBA00022490"/>
    </source>
</evidence>
<dbReference type="InterPro" id="IPR018060">
    <property type="entry name" value="HTH_AraC"/>
</dbReference>
<dbReference type="PROSITE" id="PS50887">
    <property type="entry name" value="GGDEF"/>
    <property type="match status" value="1"/>
</dbReference>
<dbReference type="Pfam" id="PF00072">
    <property type="entry name" value="Response_reg"/>
    <property type="match status" value="1"/>
</dbReference>
<dbReference type="InterPro" id="IPR020449">
    <property type="entry name" value="Tscrpt_reg_AraC-type_HTH"/>
</dbReference>
<dbReference type="EMBL" id="PRLG01000039">
    <property type="protein sequence ID" value="PYY25176.1"/>
    <property type="molecule type" value="Genomic_DNA"/>
</dbReference>
<sequence length="544" mass="63292">MYKLMIVDDELLMRVGIRSMLNWEEFDFCVIGEAGNGKEGLELAIEASPDLIITDIKMPIMDGLKLIKEASIVLKNCKYVILSNFDELHYVKEALKLGAVDYLIKSEITETSLIELLTKIRQKLQSEQHSLTNVPFVQHDYSKSLRHLKDSFFQDIVSGFISEKDMITKAEELHFRIRSDRLVVIKFVVNYYEQVKRKYIEKGEKLLRFSIVNIMEEIIPSKWNKEILVESSSEYWVIINLPSGSGSNQVDINKLCNKLLSSIKDFMNLSLTAGVSTSVSGFRFLRKACQEAESALRESFFTGSNQVLFYENLAQAPARYEINGILSPQQQKDIHKLWVSKDVKEAEKFLEMVRLDLEAKQGDENSIRKQYITVMEMFHSHMTRDTRGSKPYLKEESPYERVLRGEYWEDIHQEMLTHIAYCFQADSQIMQELTYADLAIQIIDKYYAEDISLQSVAGQINVNPSYLSRLFKQEKGENFISYLTRVRIEHAKTYLFSRELKVYEIADAVGYHNYTYFSKIFKKVVGVTPEEYRELELESRLSRE</sequence>
<evidence type="ECO:0000256" key="6">
    <source>
        <dbReference type="ARBA" id="ARBA00023125"/>
    </source>
</evidence>
<gene>
    <name evidence="12" type="ORF">PIL02S_06770</name>
</gene>
<dbReference type="Pfam" id="PF12833">
    <property type="entry name" value="HTH_18"/>
    <property type="match status" value="1"/>
</dbReference>